<reference evidence="1" key="1">
    <citation type="submission" date="2020-11" db="EMBL/GenBank/DDBJ databases">
        <title>Carbohydrate-dependent, anaerobic sulfur respiration: A novel catabolism in halophilic archaea.</title>
        <authorList>
            <person name="Sorokin D.Y."/>
            <person name="Messina E."/>
            <person name="Smedile F."/>
            <person name="La Cono V."/>
            <person name="Hallsworth J.E."/>
            <person name="Yakimov M.M."/>
        </authorList>
    </citation>
    <scope>NUCLEOTIDE SEQUENCE</scope>
    <source>
        <strain evidence="1">AArc-S</strain>
    </source>
</reference>
<dbReference type="EMBL" id="CP064786">
    <property type="protein sequence ID" value="QSG02909.1"/>
    <property type="molecule type" value="Genomic_DNA"/>
</dbReference>
<evidence type="ECO:0000313" key="1">
    <source>
        <dbReference type="EMBL" id="QSG02909.1"/>
    </source>
</evidence>
<proteinExistence type="predicted"/>
<organism evidence="1 2">
    <name type="scientific">Natranaeroarchaeum sulfidigenes</name>
    <dbReference type="NCBI Taxonomy" id="2784880"/>
    <lineage>
        <taxon>Archaea</taxon>
        <taxon>Methanobacteriati</taxon>
        <taxon>Methanobacteriota</taxon>
        <taxon>Stenosarchaea group</taxon>
        <taxon>Halobacteria</taxon>
        <taxon>Halobacteriales</taxon>
        <taxon>Natronoarchaeaceae</taxon>
        <taxon>Natranaeroarchaeum</taxon>
    </lineage>
</organism>
<keyword evidence="2" id="KW-1185">Reference proteome</keyword>
<protein>
    <submittedName>
        <fullName evidence="1">Uncharacterized protein</fullName>
    </submittedName>
</protein>
<dbReference type="Proteomes" id="UP000663586">
    <property type="component" value="Chromosome"/>
</dbReference>
<accession>A0A897MVE2</accession>
<name>A0A897MVE2_9EURY</name>
<dbReference type="AlphaFoldDB" id="A0A897MVE2"/>
<sequence length="193" mass="21288">MEANGFGGTVLTEIPASDSNQHAKIADSDLRAVHDQHTAEARITDCQFEEFVDCHADASDVQISLTMDRAVVTTRDGHAYWSWGESTGSGTATYRWQEVLDVFDQLSSVESTPRFAWGDDETAAMIFHADSWYVIGYATSVQGTPSETARCHEESGTAKRHCRECGSQLERDPETGNWTCQSPKCGFRAIALE</sequence>
<gene>
    <name evidence="1" type="ORF">AArcS_1699</name>
</gene>
<evidence type="ECO:0000313" key="2">
    <source>
        <dbReference type="Proteomes" id="UP000663586"/>
    </source>
</evidence>
<dbReference type="KEGG" id="hara:AArcS_1699"/>